<reference evidence="7 8" key="1">
    <citation type="journal article" date="2015" name="Parasit. Vectors">
        <title>Draft genome of the scabies mite.</title>
        <authorList>
            <person name="Rider S.D.Jr."/>
            <person name="Morgan M.S."/>
            <person name="Arlian L.G."/>
        </authorList>
    </citation>
    <scope>NUCLEOTIDE SEQUENCE [LARGE SCALE GENOMIC DNA]</scope>
    <source>
        <strain evidence="7">Arlian Lab</strain>
    </source>
</reference>
<dbReference type="AlphaFoldDB" id="A0A132AIX8"/>
<evidence type="ECO:0000256" key="1">
    <source>
        <dbReference type="ARBA" id="ARBA00004496"/>
    </source>
</evidence>
<dbReference type="OrthoDB" id="268594at2759"/>
<evidence type="ECO:0000256" key="3">
    <source>
        <dbReference type="ARBA" id="ARBA00023157"/>
    </source>
</evidence>
<dbReference type="GO" id="GO:0005758">
    <property type="term" value="C:mitochondrial intermembrane space"/>
    <property type="evidence" value="ECO:0007669"/>
    <property type="project" value="TreeGrafter"/>
</dbReference>
<gene>
    <name evidence="7" type="ORF">QR98_0094420</name>
</gene>
<dbReference type="InterPro" id="IPR051383">
    <property type="entry name" value="COX19"/>
</dbReference>
<dbReference type="VEuPathDB" id="VectorBase:SSCA004258"/>
<evidence type="ECO:0000256" key="4">
    <source>
        <dbReference type="ARBA" id="ARBA00038223"/>
    </source>
</evidence>
<organism evidence="7 8">
    <name type="scientific">Sarcoptes scabiei</name>
    <name type="common">Itch mite</name>
    <name type="synonym">Acarus scabiei</name>
    <dbReference type="NCBI Taxonomy" id="52283"/>
    <lineage>
        <taxon>Eukaryota</taxon>
        <taxon>Metazoa</taxon>
        <taxon>Ecdysozoa</taxon>
        <taxon>Arthropoda</taxon>
        <taxon>Chelicerata</taxon>
        <taxon>Arachnida</taxon>
        <taxon>Acari</taxon>
        <taxon>Acariformes</taxon>
        <taxon>Sarcoptiformes</taxon>
        <taxon>Astigmata</taxon>
        <taxon>Psoroptidia</taxon>
        <taxon>Sarcoptoidea</taxon>
        <taxon>Sarcoptidae</taxon>
        <taxon>Sarcoptinae</taxon>
        <taxon>Sarcoptes</taxon>
    </lineage>
</organism>
<name>A0A132AIX8_SARSC</name>
<sequence length="86" mass="9984">MVNNIAGSKLFIPTPPIKGSFPLDHLGECKEFMRKYQECLVRSLSKSDVCKDLAKDYLNCRMEKDLMAKEDFKHLGFKVDEEKRNN</sequence>
<keyword evidence="2" id="KW-0963">Cytoplasm</keyword>
<comment type="similarity">
    <text evidence="4">Belongs to the COX19 family.</text>
</comment>
<dbReference type="EMBL" id="JXLN01015946">
    <property type="protein sequence ID" value="KPM10877.1"/>
    <property type="molecule type" value="Genomic_DNA"/>
</dbReference>
<comment type="subcellular location">
    <subcellularLocation>
        <location evidence="1">Cytoplasm</location>
    </subcellularLocation>
</comment>
<protein>
    <recommendedName>
        <fullName evidence="5">Cytochrome c oxidase assembly protein COX19</fullName>
    </recommendedName>
</protein>
<evidence type="ECO:0000256" key="2">
    <source>
        <dbReference type="ARBA" id="ARBA00022490"/>
    </source>
</evidence>
<dbReference type="InterPro" id="IPR010625">
    <property type="entry name" value="CHCH"/>
</dbReference>
<proteinExistence type="inferred from homology"/>
<comment type="caution">
    <text evidence="7">The sequence shown here is derived from an EMBL/GenBank/DDBJ whole genome shotgun (WGS) entry which is preliminary data.</text>
</comment>
<dbReference type="Pfam" id="PF06747">
    <property type="entry name" value="CHCH"/>
    <property type="match status" value="1"/>
</dbReference>
<evidence type="ECO:0000256" key="5">
    <source>
        <dbReference type="ARBA" id="ARBA00039385"/>
    </source>
</evidence>
<evidence type="ECO:0000313" key="8">
    <source>
        <dbReference type="Proteomes" id="UP000616769"/>
    </source>
</evidence>
<evidence type="ECO:0000313" key="7">
    <source>
        <dbReference type="EMBL" id="KPM10877.1"/>
    </source>
</evidence>
<dbReference type="SUPFAM" id="SSF47072">
    <property type="entry name" value="Cysteine alpha-hairpin motif"/>
    <property type="match status" value="1"/>
</dbReference>
<dbReference type="GO" id="GO:0033617">
    <property type="term" value="P:mitochondrial respiratory chain complex IV assembly"/>
    <property type="evidence" value="ECO:0007669"/>
    <property type="project" value="TreeGrafter"/>
</dbReference>
<keyword evidence="3" id="KW-1015">Disulfide bond</keyword>
<dbReference type="PANTHER" id="PTHR21107:SF2">
    <property type="entry name" value="CYTOCHROME C OXIDASE ASSEMBLY PROTEIN COX19"/>
    <property type="match status" value="1"/>
</dbReference>
<evidence type="ECO:0000259" key="6">
    <source>
        <dbReference type="Pfam" id="PF06747"/>
    </source>
</evidence>
<feature type="domain" description="CHCH" evidence="6">
    <location>
        <begin position="29"/>
        <end position="63"/>
    </location>
</feature>
<dbReference type="PROSITE" id="PS51808">
    <property type="entry name" value="CHCH"/>
    <property type="match status" value="1"/>
</dbReference>
<dbReference type="InterPro" id="IPR009069">
    <property type="entry name" value="Cys_alpha_HP_mot_SF"/>
</dbReference>
<dbReference type="PANTHER" id="PTHR21107">
    <property type="entry name" value="CYTOCHROME C OXIDASE ASSEMBLY PROTEIN COX19"/>
    <property type="match status" value="1"/>
</dbReference>
<dbReference type="Proteomes" id="UP000616769">
    <property type="component" value="Unassembled WGS sequence"/>
</dbReference>
<accession>A0A132AIX8</accession>